<reference evidence="2" key="1">
    <citation type="submission" date="2012-01" db="EMBL/GenBank/DDBJ databases">
        <title>The Genome Sequence of Treponema denticola H-22.</title>
        <authorList>
            <consortium name="The Broad Institute Genome Sequencing Platform"/>
            <person name="Earl A."/>
            <person name="Ward D."/>
            <person name="Feldgarden M."/>
            <person name="Gevers D."/>
            <person name="Blanton J.M."/>
            <person name="Fenno C.J."/>
            <person name="Baranova O.V."/>
            <person name="Mathney J."/>
            <person name="Dewhirst F.E."/>
            <person name="Izard J."/>
            <person name="Young S.K."/>
            <person name="Zeng Q."/>
            <person name="Gargeya S."/>
            <person name="Fitzgerald M."/>
            <person name="Haas B."/>
            <person name="Abouelleil A."/>
            <person name="Alvarado L."/>
            <person name="Arachchi H.M."/>
            <person name="Berlin A."/>
            <person name="Chapman S.B."/>
            <person name="Gearin G."/>
            <person name="Goldberg J."/>
            <person name="Griggs A."/>
            <person name="Gujja S."/>
            <person name="Hansen M."/>
            <person name="Heiman D."/>
            <person name="Howarth C."/>
            <person name="Larimer J."/>
            <person name="Lui A."/>
            <person name="MacDonald P.J.P."/>
            <person name="McCowen C."/>
            <person name="Montmayeur A."/>
            <person name="Murphy C."/>
            <person name="Neiman D."/>
            <person name="Pearson M."/>
            <person name="Priest M."/>
            <person name="Roberts A."/>
            <person name="Saif S."/>
            <person name="Shea T."/>
            <person name="Sisk P."/>
            <person name="Stolte C."/>
            <person name="Sykes S."/>
            <person name="Wortman J."/>
            <person name="Nusbaum C."/>
            <person name="Birren B."/>
        </authorList>
    </citation>
    <scope>NUCLEOTIDE SEQUENCE [LARGE SCALE GENOMIC DNA]</scope>
    <source>
        <strain evidence="2">H-22</strain>
    </source>
</reference>
<accession>A0A0E2E840</accession>
<feature type="domain" description="NAD-dependent epimerase/dehydratase" evidence="1">
    <location>
        <begin position="3"/>
        <end position="218"/>
    </location>
</feature>
<organism evidence="2">
    <name type="scientific">Treponema denticola H-22</name>
    <dbReference type="NCBI Taxonomy" id="999432"/>
    <lineage>
        <taxon>Bacteria</taxon>
        <taxon>Pseudomonadati</taxon>
        <taxon>Spirochaetota</taxon>
        <taxon>Spirochaetia</taxon>
        <taxon>Spirochaetales</taxon>
        <taxon>Treponemataceae</taxon>
        <taxon>Treponema</taxon>
    </lineage>
</organism>
<comment type="caution">
    <text evidence="2">The sequence shown here is derived from an EMBL/GenBank/DDBJ whole genome shotgun (WGS) entry which is preliminary data.</text>
</comment>
<protein>
    <recommendedName>
        <fullName evidence="1">NAD-dependent epimerase/dehydratase domain-containing protein</fullName>
    </recommendedName>
</protein>
<evidence type="ECO:0000313" key="2">
    <source>
        <dbReference type="EMBL" id="EMB36040.1"/>
    </source>
</evidence>
<evidence type="ECO:0000259" key="1">
    <source>
        <dbReference type="Pfam" id="PF01370"/>
    </source>
</evidence>
<dbReference type="InterPro" id="IPR001509">
    <property type="entry name" value="Epimerase_deHydtase"/>
</dbReference>
<dbReference type="PATRIC" id="fig|999432.5.peg.239"/>
<dbReference type="RefSeq" id="WP_002682819.1">
    <property type="nucleotide sequence ID" value="NZ_CM001795.1"/>
</dbReference>
<dbReference type="PANTHER" id="PTHR43245">
    <property type="entry name" value="BIFUNCTIONAL POLYMYXIN RESISTANCE PROTEIN ARNA"/>
    <property type="match status" value="1"/>
</dbReference>
<dbReference type="EMBL" id="AGDV01000001">
    <property type="protein sequence ID" value="EMB36040.1"/>
    <property type="molecule type" value="Genomic_DNA"/>
</dbReference>
<dbReference type="Gene3D" id="3.40.50.720">
    <property type="entry name" value="NAD(P)-binding Rossmann-like Domain"/>
    <property type="match status" value="1"/>
</dbReference>
<dbReference type="Pfam" id="PF01370">
    <property type="entry name" value="Epimerase"/>
    <property type="match status" value="1"/>
</dbReference>
<dbReference type="Proteomes" id="UP000011705">
    <property type="component" value="Chromosome"/>
</dbReference>
<dbReference type="HOGENOM" id="CLU_007383_6_2_12"/>
<gene>
    <name evidence="2" type="ORF">HMPREF9726_00232</name>
</gene>
<dbReference type="InterPro" id="IPR036291">
    <property type="entry name" value="NAD(P)-bd_dom_sf"/>
</dbReference>
<dbReference type="AlphaFoldDB" id="A0A0E2E840"/>
<dbReference type="InterPro" id="IPR050177">
    <property type="entry name" value="Lipid_A_modif_metabolic_enz"/>
</dbReference>
<proteinExistence type="predicted"/>
<sequence length="329" mass="37174">MHIAIIGGSGFIGTRLTKRLLASGHTIKILDKQDSKYYPNLKVFADVRDIDSLKKELSSSLDCVINLAAEHRDDVEPKSLYDEVNVDGAENVCKVCSELGIKKIIFTSSVAVYGFAPLNTNETGKINYFNDYGRTKWFAEGKYRAWLENDNENSLTIIRPTVVFGEQNRGNVYNLLRQISSGFFPFVGNGKNKKSMAYVENVAAFIEFSLNNGPGEHLFNYIDKPDFDMNSLANEVYKILGNKNHKIFHWPYWLGYFGGLCFDLLAKITGKKLAISSIRVKKFCADTLFDTINIPKTDFKAPISLADGLNNTVKYEFIDKIQDHVFHTE</sequence>
<name>A0A0E2E840_TREDN</name>
<dbReference type="SUPFAM" id="SSF51735">
    <property type="entry name" value="NAD(P)-binding Rossmann-fold domains"/>
    <property type="match status" value="1"/>
</dbReference>